<reference evidence="5" key="1">
    <citation type="submission" date="2020-03" db="EMBL/GenBank/DDBJ databases">
        <title>A high-quality chromosome-level genome assembly of a woody plant with both climbing and erect habits, Rhamnella rubrinervis.</title>
        <authorList>
            <person name="Lu Z."/>
            <person name="Yang Y."/>
            <person name="Zhu X."/>
            <person name="Sun Y."/>
        </authorList>
    </citation>
    <scope>NUCLEOTIDE SEQUENCE</scope>
    <source>
        <strain evidence="5">BYM</strain>
        <tissue evidence="5">Leaf</tissue>
    </source>
</reference>
<proteinExistence type="predicted"/>
<dbReference type="GO" id="GO:0005509">
    <property type="term" value="F:calcium ion binding"/>
    <property type="evidence" value="ECO:0007669"/>
    <property type="project" value="InterPro"/>
</dbReference>
<dbReference type="SUPFAM" id="SSF47473">
    <property type="entry name" value="EF-hand"/>
    <property type="match status" value="1"/>
</dbReference>
<dbReference type="PANTHER" id="PTHR10891">
    <property type="entry name" value="EF-HAND CALCIUM-BINDING DOMAIN CONTAINING PROTEIN"/>
    <property type="match status" value="1"/>
</dbReference>
<dbReference type="Gene3D" id="1.10.238.10">
    <property type="entry name" value="EF-hand"/>
    <property type="match status" value="1"/>
</dbReference>
<dbReference type="Proteomes" id="UP000796880">
    <property type="component" value="Unassembled WGS sequence"/>
</dbReference>
<protein>
    <recommendedName>
        <fullName evidence="4">EF-hand domain-containing protein</fullName>
    </recommendedName>
</protein>
<evidence type="ECO:0000259" key="4">
    <source>
        <dbReference type="PROSITE" id="PS50222"/>
    </source>
</evidence>
<dbReference type="OrthoDB" id="26525at2759"/>
<keyword evidence="6" id="KW-1185">Reference proteome</keyword>
<feature type="domain" description="EF-hand" evidence="4">
    <location>
        <begin position="58"/>
        <end position="90"/>
    </location>
</feature>
<dbReference type="PROSITE" id="PS50222">
    <property type="entry name" value="EF_HAND_2"/>
    <property type="match status" value="2"/>
</dbReference>
<dbReference type="FunFam" id="1.10.238.10:FF:000001">
    <property type="entry name" value="Calmodulin 1"/>
    <property type="match status" value="1"/>
</dbReference>
<sequence length="90" mass="10275">MMQKVATLCDEEIEEISDGFSEEEVREAFDVFDENNDGFIDGEEIKNVVHGLGFMEAASEEECKRMIKAFDKNGDGLIDFKEFVKLLEET</sequence>
<gene>
    <name evidence="5" type="ORF">FNV43_RR20393</name>
</gene>
<comment type="caution">
    <text evidence="5">The sequence shown here is derived from an EMBL/GenBank/DDBJ whole genome shotgun (WGS) entry which is preliminary data.</text>
</comment>
<evidence type="ECO:0000313" key="5">
    <source>
        <dbReference type="EMBL" id="KAF3437637.1"/>
    </source>
</evidence>
<dbReference type="InterPro" id="IPR011992">
    <property type="entry name" value="EF-hand-dom_pair"/>
</dbReference>
<organism evidence="5 6">
    <name type="scientific">Rhamnella rubrinervis</name>
    <dbReference type="NCBI Taxonomy" id="2594499"/>
    <lineage>
        <taxon>Eukaryota</taxon>
        <taxon>Viridiplantae</taxon>
        <taxon>Streptophyta</taxon>
        <taxon>Embryophyta</taxon>
        <taxon>Tracheophyta</taxon>
        <taxon>Spermatophyta</taxon>
        <taxon>Magnoliopsida</taxon>
        <taxon>eudicotyledons</taxon>
        <taxon>Gunneridae</taxon>
        <taxon>Pentapetalae</taxon>
        <taxon>rosids</taxon>
        <taxon>fabids</taxon>
        <taxon>Rosales</taxon>
        <taxon>Rhamnaceae</taxon>
        <taxon>rhamnoid group</taxon>
        <taxon>Rhamneae</taxon>
        <taxon>Rhamnella</taxon>
    </lineage>
</organism>
<keyword evidence="3" id="KW-0106">Calcium</keyword>
<keyword evidence="1" id="KW-0479">Metal-binding</keyword>
<accession>A0A8K0GQF2</accession>
<dbReference type="Pfam" id="PF13499">
    <property type="entry name" value="EF-hand_7"/>
    <property type="match status" value="1"/>
</dbReference>
<dbReference type="CDD" id="cd00051">
    <property type="entry name" value="EFh"/>
    <property type="match status" value="1"/>
</dbReference>
<dbReference type="InterPro" id="IPR002048">
    <property type="entry name" value="EF_hand_dom"/>
</dbReference>
<name>A0A8K0GQF2_9ROSA</name>
<dbReference type="AlphaFoldDB" id="A0A8K0GQF2"/>
<feature type="domain" description="EF-hand" evidence="4">
    <location>
        <begin position="20"/>
        <end position="55"/>
    </location>
</feature>
<evidence type="ECO:0000256" key="3">
    <source>
        <dbReference type="ARBA" id="ARBA00022837"/>
    </source>
</evidence>
<dbReference type="SMART" id="SM00054">
    <property type="entry name" value="EFh"/>
    <property type="match status" value="2"/>
</dbReference>
<dbReference type="PROSITE" id="PS00018">
    <property type="entry name" value="EF_HAND_1"/>
    <property type="match status" value="2"/>
</dbReference>
<evidence type="ECO:0000256" key="1">
    <source>
        <dbReference type="ARBA" id="ARBA00022723"/>
    </source>
</evidence>
<evidence type="ECO:0000313" key="6">
    <source>
        <dbReference type="Proteomes" id="UP000796880"/>
    </source>
</evidence>
<evidence type="ECO:0000256" key="2">
    <source>
        <dbReference type="ARBA" id="ARBA00022737"/>
    </source>
</evidence>
<keyword evidence="2" id="KW-0677">Repeat</keyword>
<dbReference type="EMBL" id="VOIH02000009">
    <property type="protein sequence ID" value="KAF3437637.1"/>
    <property type="molecule type" value="Genomic_DNA"/>
</dbReference>
<dbReference type="InterPro" id="IPR018247">
    <property type="entry name" value="EF_Hand_1_Ca_BS"/>
</dbReference>
<dbReference type="InterPro" id="IPR039647">
    <property type="entry name" value="EF_hand_pair_protein_CML-like"/>
</dbReference>